<dbReference type="InterPro" id="IPR050957">
    <property type="entry name" value="BMP_lipoprotein"/>
</dbReference>
<name>A0A6M0RA54_9CLOT</name>
<evidence type="ECO:0000256" key="4">
    <source>
        <dbReference type="ARBA" id="ARBA00022729"/>
    </source>
</evidence>
<evidence type="ECO:0000256" key="1">
    <source>
        <dbReference type="ARBA" id="ARBA00004193"/>
    </source>
</evidence>
<feature type="signal peptide" evidence="7">
    <location>
        <begin position="1"/>
        <end position="21"/>
    </location>
</feature>
<dbReference type="InterPro" id="IPR003760">
    <property type="entry name" value="PnrA-like"/>
</dbReference>
<comment type="caution">
    <text evidence="9">The sequence shown here is derived from an EMBL/GenBank/DDBJ whole genome shotgun (WGS) entry which is preliminary data.</text>
</comment>
<feature type="domain" description="ABC transporter substrate-binding protein PnrA-like" evidence="8">
    <location>
        <begin position="42"/>
        <end position="347"/>
    </location>
</feature>
<dbReference type="EMBL" id="SXDP01000005">
    <property type="protein sequence ID" value="NEZ47102.1"/>
    <property type="molecule type" value="Genomic_DNA"/>
</dbReference>
<comment type="similarity">
    <text evidence="2">Belongs to the BMP lipoprotein family.</text>
</comment>
<keyword evidence="3" id="KW-1003">Cell membrane</keyword>
<evidence type="ECO:0000256" key="5">
    <source>
        <dbReference type="ARBA" id="ARBA00023136"/>
    </source>
</evidence>
<dbReference type="AlphaFoldDB" id="A0A6M0RA54"/>
<gene>
    <name evidence="9" type="ORF">FDF74_07750</name>
</gene>
<keyword evidence="6" id="KW-0449">Lipoprotein</keyword>
<organism evidence="9 10">
    <name type="scientific">Clostridium niameyense</name>
    <dbReference type="NCBI Taxonomy" id="1622073"/>
    <lineage>
        <taxon>Bacteria</taxon>
        <taxon>Bacillati</taxon>
        <taxon>Bacillota</taxon>
        <taxon>Clostridia</taxon>
        <taxon>Eubacteriales</taxon>
        <taxon>Clostridiaceae</taxon>
        <taxon>Clostridium</taxon>
    </lineage>
</organism>
<dbReference type="Pfam" id="PF02608">
    <property type="entry name" value="Bmp"/>
    <property type="match status" value="1"/>
</dbReference>
<comment type="subcellular location">
    <subcellularLocation>
        <location evidence="1">Cell membrane</location>
        <topology evidence="1">Lipid-anchor</topology>
    </subcellularLocation>
</comment>
<proteinExistence type="inferred from homology"/>
<protein>
    <submittedName>
        <fullName evidence="9">BMP family ABC transporter substrate-binding protein</fullName>
    </submittedName>
</protein>
<dbReference type="PROSITE" id="PS51257">
    <property type="entry name" value="PROKAR_LIPOPROTEIN"/>
    <property type="match status" value="1"/>
</dbReference>
<evidence type="ECO:0000313" key="10">
    <source>
        <dbReference type="Proteomes" id="UP000473885"/>
    </source>
</evidence>
<evidence type="ECO:0000313" key="9">
    <source>
        <dbReference type="EMBL" id="NEZ47102.1"/>
    </source>
</evidence>
<dbReference type="OrthoDB" id="9769871at2"/>
<dbReference type="PANTHER" id="PTHR34296">
    <property type="entry name" value="TRANSCRIPTIONAL ACTIVATOR PROTEIN MED"/>
    <property type="match status" value="1"/>
</dbReference>
<evidence type="ECO:0000259" key="8">
    <source>
        <dbReference type="Pfam" id="PF02608"/>
    </source>
</evidence>
<reference evidence="9 10" key="1">
    <citation type="submission" date="2019-04" db="EMBL/GenBank/DDBJ databases">
        <title>Genome sequencing of Clostridium botulinum Groups I-IV and Clostridium butyricum.</title>
        <authorList>
            <person name="Brunt J."/>
            <person name="Van Vliet A.H.M."/>
            <person name="Stringer S.C."/>
            <person name="Carter A.T."/>
            <person name="Peck M.W."/>
        </authorList>
    </citation>
    <scope>NUCLEOTIDE SEQUENCE [LARGE SCALE GENOMIC DNA]</scope>
    <source>
        <strain evidence="9 10">IFR 18/094</strain>
    </source>
</reference>
<feature type="chain" id="PRO_5038865332" evidence="7">
    <location>
        <begin position="22"/>
        <end position="369"/>
    </location>
</feature>
<evidence type="ECO:0000256" key="2">
    <source>
        <dbReference type="ARBA" id="ARBA00008610"/>
    </source>
</evidence>
<keyword evidence="5" id="KW-0472">Membrane</keyword>
<dbReference type="RefSeq" id="WP_050608260.1">
    <property type="nucleotide sequence ID" value="NZ_CABKUB010000006.1"/>
</dbReference>
<sequence length="369" mass="39945">MKKKKLVALVASAIMVVTLFAGCGNSESADSSSANKDKKIKVGLSTDEGGLNDKSFNQAADTGVKKAQKEFGIDYKPIESKQKEDYESNLEALVNDNCDLTFGVGFQVEPSIKNIAEKYSDKKFVIIDPNDSKVDKKNLQAIKFKEEEGSFLMGVIAGKMTKTNKVGFIGGKDNVLIKRFEVGFAAGVKAVNPEAAKGLIGKGSEKGSMVKYADSFGDTNKGYELAKSLYGSGCDVIYHAAGGVGIGLFKAAKELTKPDKPVWAIGVDLDQSVTVPEYKDIILSSMIKKVDVATYKAIKSVIDGKFEGGKYIELGLKEDGVDIAPTSDKNTPKEVLDLVDKYKKDIKEDKFKVPATREDLQKFNAPEVK</sequence>
<evidence type="ECO:0000256" key="6">
    <source>
        <dbReference type="ARBA" id="ARBA00023288"/>
    </source>
</evidence>
<dbReference type="Gene3D" id="3.40.50.2300">
    <property type="match status" value="2"/>
</dbReference>
<dbReference type="InterPro" id="IPR028082">
    <property type="entry name" value="Peripla_BP_I"/>
</dbReference>
<evidence type="ECO:0000256" key="3">
    <source>
        <dbReference type="ARBA" id="ARBA00022475"/>
    </source>
</evidence>
<dbReference type="GO" id="GO:0005886">
    <property type="term" value="C:plasma membrane"/>
    <property type="evidence" value="ECO:0007669"/>
    <property type="project" value="UniProtKB-SubCell"/>
</dbReference>
<keyword evidence="4 7" id="KW-0732">Signal</keyword>
<dbReference type="CDD" id="cd06354">
    <property type="entry name" value="PBP1_PrnA-like"/>
    <property type="match status" value="1"/>
</dbReference>
<evidence type="ECO:0000256" key="7">
    <source>
        <dbReference type="SAM" id="SignalP"/>
    </source>
</evidence>
<dbReference type="PANTHER" id="PTHR34296:SF2">
    <property type="entry name" value="ABC TRANSPORTER GUANOSINE-BINDING PROTEIN NUPN"/>
    <property type="match status" value="1"/>
</dbReference>
<accession>A0A6M0RA54</accession>
<dbReference type="Proteomes" id="UP000473885">
    <property type="component" value="Unassembled WGS sequence"/>
</dbReference>
<dbReference type="SUPFAM" id="SSF53822">
    <property type="entry name" value="Periplasmic binding protein-like I"/>
    <property type="match status" value="1"/>
</dbReference>
<keyword evidence="10" id="KW-1185">Reference proteome</keyword>